<dbReference type="Proteomes" id="UP000277580">
    <property type="component" value="Unassembled WGS sequence"/>
</dbReference>
<dbReference type="InterPro" id="IPR015915">
    <property type="entry name" value="Kelch-typ_b-propeller"/>
</dbReference>
<evidence type="ECO:0000256" key="3">
    <source>
        <dbReference type="SAM" id="SignalP"/>
    </source>
</evidence>
<sequence length="1077" mass="114980">MRHYYFFSILLLSIPTASGSQPPHQATALLTPDLTTLYLFIPPSPSSQSFRFLSLPLNNTYSTSNFTHSFIELSSPPLPPSSSSDANAISIAPILFPTGQLAVLTGSCDTDITIHEYSSHSNTWNPRSIAPPSGRGERRPLRYHARAFAYGVSSTTSSVAPSETFMTGQGEAGMREFEQGVVITTSTVNTAYVFGGVCPAAGGGVEYSTGMMEAGWPLARAQSYVPGERKGKGKGKGSSPPSAPAVQDGEAVAAAGTDTVMLAEYDGRSNREWPIAEAGFSLTTISTREGGGGGAGSVVMVGGYTAGAFVDMRQVAVYSAPDGRWRFADVGLPAASPPRLRSSETRVLATGSGPVGVGETTKTDPSARVAAVVQRRNDDTRRIDPRSGHSAVATRDGKRIVVYGGWVGDFNTPAEPRLVILEMTGEAGRDEWRWDIPFIHPGELGPPTDGEAEGLSGHAAVMLEGDVMMITSGYRISPFVNASVVNTKSYFFNVTSGMWAGTYKPAGILAAEEEEAAGRKSEHRRTTGIVLGVIFGVAGLAAAIIGYHWYFRKGRRTERDAEGAGPLERERWGSFGFYGGPSASEERLGSFNCYGTEKPSMMAGSTERLGLGSIYGSRRLSMSQERLGIYGSHRASLSQERVGIVETRSHSYRVLGEEAAVSEPRPASPPASASRPPLLRKTSYLTTTSTAAVPGIRPPPKALLKTNPARVSTIFEAEENAFDPNRGSRGSSCAATTGSDDDHHLANLQNLYTRSLAFAEKMAAQEIIYEQQSRSRSRSTTLSGEWSDQTASLPRIPPRAALSSESLSLVPTAPVRIPYNRSFPPSITRVEPVVPRPRVKTLLTPARFFPEQVAKRRVVSLAAKAAGELEQEKEKQPPRRWASISALRSALPDILPTSPISLWETPGSSSRFSRNASSSASAGTMGTIGSAGDVVEMPSNMVLDSALGVGMGMGMGMGFSGLGDEWDLELEAAIEKRVVQVLFTAPKGALRVVNLDERVVAPSVDEEEVEEKVKEVVEVKMEVEVEKVVDAPTGKVELKVVIPAVEEKVFESSSAPGDVIEVVPGNVGEGILEMICQ</sequence>
<feature type="signal peptide" evidence="3">
    <location>
        <begin position="1"/>
        <end position="19"/>
    </location>
</feature>
<dbReference type="Gene3D" id="2.120.10.80">
    <property type="entry name" value="Kelch-type beta propeller"/>
    <property type="match status" value="1"/>
</dbReference>
<keyword evidence="2" id="KW-0472">Membrane</keyword>
<keyword evidence="3" id="KW-0732">Signal</keyword>
<name>A0A3N4KXI8_9PEZI</name>
<dbReference type="InParanoid" id="A0A3N4KXI8"/>
<dbReference type="InterPro" id="IPR011043">
    <property type="entry name" value="Gal_Oxase/kelch_b-propeller"/>
</dbReference>
<proteinExistence type="predicted"/>
<dbReference type="EMBL" id="ML119114">
    <property type="protein sequence ID" value="RPB15246.1"/>
    <property type="molecule type" value="Genomic_DNA"/>
</dbReference>
<organism evidence="4 5">
    <name type="scientific">Morchella conica CCBAS932</name>
    <dbReference type="NCBI Taxonomy" id="1392247"/>
    <lineage>
        <taxon>Eukaryota</taxon>
        <taxon>Fungi</taxon>
        <taxon>Dikarya</taxon>
        <taxon>Ascomycota</taxon>
        <taxon>Pezizomycotina</taxon>
        <taxon>Pezizomycetes</taxon>
        <taxon>Pezizales</taxon>
        <taxon>Morchellaceae</taxon>
        <taxon>Morchella</taxon>
    </lineage>
</organism>
<feature type="compositionally biased region" description="Polar residues" evidence="1">
    <location>
        <begin position="780"/>
        <end position="792"/>
    </location>
</feature>
<accession>A0A3N4KXI8</accession>
<evidence type="ECO:0000256" key="1">
    <source>
        <dbReference type="SAM" id="MobiDB-lite"/>
    </source>
</evidence>
<dbReference type="STRING" id="1392247.A0A3N4KXI8"/>
<feature type="region of interest" description="Disordered" evidence="1">
    <location>
        <begin position="718"/>
        <end position="740"/>
    </location>
</feature>
<feature type="transmembrane region" description="Helical" evidence="2">
    <location>
        <begin position="529"/>
        <end position="550"/>
    </location>
</feature>
<dbReference type="SUPFAM" id="SSF50965">
    <property type="entry name" value="Galactose oxidase, central domain"/>
    <property type="match status" value="1"/>
</dbReference>
<evidence type="ECO:0000256" key="2">
    <source>
        <dbReference type="SAM" id="Phobius"/>
    </source>
</evidence>
<dbReference type="OrthoDB" id="205993at2759"/>
<feature type="region of interest" description="Disordered" evidence="1">
    <location>
        <begin position="341"/>
        <end position="365"/>
    </location>
</feature>
<feature type="compositionally biased region" description="Polar residues" evidence="1">
    <location>
        <begin position="728"/>
        <end position="738"/>
    </location>
</feature>
<dbReference type="AlphaFoldDB" id="A0A3N4KXI8"/>
<gene>
    <name evidence="4" type="ORF">P167DRAFT_603530</name>
</gene>
<reference evidence="4 5" key="1">
    <citation type="journal article" date="2018" name="Nat. Ecol. Evol.">
        <title>Pezizomycetes genomes reveal the molecular basis of ectomycorrhizal truffle lifestyle.</title>
        <authorList>
            <person name="Murat C."/>
            <person name="Payen T."/>
            <person name="Noel B."/>
            <person name="Kuo A."/>
            <person name="Morin E."/>
            <person name="Chen J."/>
            <person name="Kohler A."/>
            <person name="Krizsan K."/>
            <person name="Balestrini R."/>
            <person name="Da Silva C."/>
            <person name="Montanini B."/>
            <person name="Hainaut M."/>
            <person name="Levati E."/>
            <person name="Barry K.W."/>
            <person name="Belfiori B."/>
            <person name="Cichocki N."/>
            <person name="Clum A."/>
            <person name="Dockter R.B."/>
            <person name="Fauchery L."/>
            <person name="Guy J."/>
            <person name="Iotti M."/>
            <person name="Le Tacon F."/>
            <person name="Lindquist E.A."/>
            <person name="Lipzen A."/>
            <person name="Malagnac F."/>
            <person name="Mello A."/>
            <person name="Molinier V."/>
            <person name="Miyauchi S."/>
            <person name="Poulain J."/>
            <person name="Riccioni C."/>
            <person name="Rubini A."/>
            <person name="Sitrit Y."/>
            <person name="Splivallo R."/>
            <person name="Traeger S."/>
            <person name="Wang M."/>
            <person name="Zifcakova L."/>
            <person name="Wipf D."/>
            <person name="Zambonelli A."/>
            <person name="Paolocci F."/>
            <person name="Nowrousian M."/>
            <person name="Ottonello S."/>
            <person name="Baldrian P."/>
            <person name="Spatafora J.W."/>
            <person name="Henrissat B."/>
            <person name="Nagy L.G."/>
            <person name="Aury J.M."/>
            <person name="Wincker P."/>
            <person name="Grigoriev I.V."/>
            <person name="Bonfante P."/>
            <person name="Martin F.M."/>
        </authorList>
    </citation>
    <scope>NUCLEOTIDE SEQUENCE [LARGE SCALE GENOMIC DNA]</scope>
    <source>
        <strain evidence="4 5">CCBAS932</strain>
    </source>
</reference>
<feature type="region of interest" description="Disordered" evidence="1">
    <location>
        <begin position="658"/>
        <end position="677"/>
    </location>
</feature>
<keyword evidence="5" id="KW-1185">Reference proteome</keyword>
<feature type="chain" id="PRO_5018213652" description="Galactose oxidase" evidence="3">
    <location>
        <begin position="20"/>
        <end position="1077"/>
    </location>
</feature>
<keyword evidence="2" id="KW-1133">Transmembrane helix</keyword>
<evidence type="ECO:0000313" key="4">
    <source>
        <dbReference type="EMBL" id="RPB15246.1"/>
    </source>
</evidence>
<feature type="region of interest" description="Disordered" evidence="1">
    <location>
        <begin position="226"/>
        <end position="248"/>
    </location>
</feature>
<feature type="region of interest" description="Disordered" evidence="1">
    <location>
        <begin position="770"/>
        <end position="793"/>
    </location>
</feature>
<protein>
    <recommendedName>
        <fullName evidence="6">Galactose oxidase</fullName>
    </recommendedName>
</protein>
<keyword evidence="2" id="KW-0812">Transmembrane</keyword>
<evidence type="ECO:0008006" key="6">
    <source>
        <dbReference type="Google" id="ProtNLM"/>
    </source>
</evidence>
<evidence type="ECO:0000313" key="5">
    <source>
        <dbReference type="Proteomes" id="UP000277580"/>
    </source>
</evidence>